<keyword evidence="2" id="KW-1133">Transmembrane helix</keyword>
<feature type="domain" description="Rhodopsin" evidence="3">
    <location>
        <begin position="51"/>
        <end position="268"/>
    </location>
</feature>
<feature type="transmembrane region" description="Helical" evidence="2">
    <location>
        <begin position="105"/>
        <end position="127"/>
    </location>
</feature>
<dbReference type="OMA" id="WVITVST"/>
<keyword evidence="2" id="KW-0812">Transmembrane</keyword>
<reference evidence="5" key="1">
    <citation type="journal article" date="2017" name="Genome Biol.">
        <title>Comparative genomics reveals high biological diversity and specific adaptations in the industrially and medically important fungal genus Aspergillus.</title>
        <authorList>
            <person name="de Vries R.P."/>
            <person name="Riley R."/>
            <person name="Wiebenga A."/>
            <person name="Aguilar-Osorio G."/>
            <person name="Amillis S."/>
            <person name="Uchima C.A."/>
            <person name="Anderluh G."/>
            <person name="Asadollahi M."/>
            <person name="Askin M."/>
            <person name="Barry K."/>
            <person name="Battaglia E."/>
            <person name="Bayram O."/>
            <person name="Benocci T."/>
            <person name="Braus-Stromeyer S.A."/>
            <person name="Caldana C."/>
            <person name="Canovas D."/>
            <person name="Cerqueira G.C."/>
            <person name="Chen F."/>
            <person name="Chen W."/>
            <person name="Choi C."/>
            <person name="Clum A."/>
            <person name="Dos Santos R.A."/>
            <person name="Damasio A.R."/>
            <person name="Diallinas G."/>
            <person name="Emri T."/>
            <person name="Fekete E."/>
            <person name="Flipphi M."/>
            <person name="Freyberg S."/>
            <person name="Gallo A."/>
            <person name="Gournas C."/>
            <person name="Habgood R."/>
            <person name="Hainaut M."/>
            <person name="Harispe M.L."/>
            <person name="Henrissat B."/>
            <person name="Hilden K.S."/>
            <person name="Hope R."/>
            <person name="Hossain A."/>
            <person name="Karabika E."/>
            <person name="Karaffa L."/>
            <person name="Karanyi Z."/>
            <person name="Krasevec N."/>
            <person name="Kuo A."/>
            <person name="Kusch H."/>
            <person name="LaButti K."/>
            <person name="Lagendijk E.L."/>
            <person name="Lapidus A."/>
            <person name="Levasseur A."/>
            <person name="Lindquist E."/>
            <person name="Lipzen A."/>
            <person name="Logrieco A.F."/>
            <person name="MacCabe A."/>
            <person name="Maekelae M.R."/>
            <person name="Malavazi I."/>
            <person name="Melin P."/>
            <person name="Meyer V."/>
            <person name="Mielnichuk N."/>
            <person name="Miskei M."/>
            <person name="Molnar A.P."/>
            <person name="Mule G."/>
            <person name="Ngan C.Y."/>
            <person name="Orejas M."/>
            <person name="Orosz E."/>
            <person name="Ouedraogo J.P."/>
            <person name="Overkamp K.M."/>
            <person name="Park H.-S."/>
            <person name="Perrone G."/>
            <person name="Piumi F."/>
            <person name="Punt P.J."/>
            <person name="Ram A.F."/>
            <person name="Ramon A."/>
            <person name="Rauscher S."/>
            <person name="Record E."/>
            <person name="Riano-Pachon D.M."/>
            <person name="Robert V."/>
            <person name="Roehrig J."/>
            <person name="Ruller R."/>
            <person name="Salamov A."/>
            <person name="Salih N.S."/>
            <person name="Samson R.A."/>
            <person name="Sandor E."/>
            <person name="Sanguinetti M."/>
            <person name="Schuetze T."/>
            <person name="Sepcic K."/>
            <person name="Shelest E."/>
            <person name="Sherlock G."/>
            <person name="Sophianopoulou V."/>
            <person name="Squina F.M."/>
            <person name="Sun H."/>
            <person name="Susca A."/>
            <person name="Todd R.B."/>
            <person name="Tsang A."/>
            <person name="Unkles S.E."/>
            <person name="van de Wiele N."/>
            <person name="van Rossen-Uffink D."/>
            <person name="Oliveira J.V."/>
            <person name="Vesth T.C."/>
            <person name="Visser J."/>
            <person name="Yu J.-H."/>
            <person name="Zhou M."/>
            <person name="Andersen M.R."/>
            <person name="Archer D.B."/>
            <person name="Baker S.E."/>
            <person name="Benoit I."/>
            <person name="Brakhage A.A."/>
            <person name="Braus G.H."/>
            <person name="Fischer R."/>
            <person name="Frisvad J.C."/>
            <person name="Goldman G.H."/>
            <person name="Houbraken J."/>
            <person name="Oakley B."/>
            <person name="Pocsi I."/>
            <person name="Scazzocchio C."/>
            <person name="Seiboth B."/>
            <person name="vanKuyk P.A."/>
            <person name="Wortman J."/>
            <person name="Dyer P.S."/>
            <person name="Grigoriev I.V."/>
        </authorList>
    </citation>
    <scope>NUCLEOTIDE SEQUENCE [LARGE SCALE GENOMIC DNA]</scope>
    <source>
        <strain evidence="5">ITEM 5010</strain>
    </source>
</reference>
<sequence length="393" mass="43596">MIIMSSSSSELLPHLETITPDNRGPALTIVAFIFLFVTLIVVVVKFGSTLYSKTVLFSTDGPLWIALVIAFIQSLLTQFAVDNGLGRHGSALSTDEFSRYNKFTYAAQLLQILVLSLSKMSTCRLIYRITPGQHIRQANMIVVITVGLWTVFALFATALQCRPAWEYLPSQYAGEGAIAYPIMTINIITDLALVAIPLIMLWNVQMAFQKRLQIIASFSARLVVVAVSIAELVYLPTYLHSTDPTCMHPLTMYLSIIAACMPSIYRILSSLKSGLNDVHMSDIELNTTQGATGSRNKCQDPAGSSSRARRHSSMFPGFRGTDLFSRDDSMTQNDLYTIHNNGFRRDRDGAESTESTQWLTEEDRPPTSGTKARSTLRRDTFLASVSKGIQILR</sequence>
<feature type="region of interest" description="Disordered" evidence="1">
    <location>
        <begin position="340"/>
        <end position="373"/>
    </location>
</feature>
<evidence type="ECO:0000259" key="3">
    <source>
        <dbReference type="Pfam" id="PF20684"/>
    </source>
</evidence>
<feature type="transmembrane region" description="Helical" evidence="2">
    <location>
        <begin position="139"/>
        <end position="158"/>
    </location>
</feature>
<dbReference type="PANTHER" id="PTHR38794:SF3">
    <property type="entry name" value="INTEGRAL MEMBRANE PROTEIN"/>
    <property type="match status" value="1"/>
</dbReference>
<dbReference type="PANTHER" id="PTHR38794">
    <property type="entry name" value="INTEGRAL MEMBRANE PROTEIN"/>
    <property type="match status" value="1"/>
</dbReference>
<proteinExistence type="predicted"/>
<feature type="transmembrane region" description="Helical" evidence="2">
    <location>
        <begin position="29"/>
        <end position="51"/>
    </location>
</feature>
<feature type="transmembrane region" description="Helical" evidence="2">
    <location>
        <begin position="250"/>
        <end position="268"/>
    </location>
</feature>
<dbReference type="EMBL" id="KV907494">
    <property type="protein sequence ID" value="OOG00015.1"/>
    <property type="molecule type" value="Genomic_DNA"/>
</dbReference>
<keyword evidence="2" id="KW-0472">Membrane</keyword>
<organism evidence="4 5">
    <name type="scientific">Aspergillus carbonarius (strain ITEM 5010)</name>
    <dbReference type="NCBI Taxonomy" id="602072"/>
    <lineage>
        <taxon>Eukaryota</taxon>
        <taxon>Fungi</taxon>
        <taxon>Dikarya</taxon>
        <taxon>Ascomycota</taxon>
        <taxon>Pezizomycotina</taxon>
        <taxon>Eurotiomycetes</taxon>
        <taxon>Eurotiomycetidae</taxon>
        <taxon>Eurotiales</taxon>
        <taxon>Aspergillaceae</taxon>
        <taxon>Aspergillus</taxon>
        <taxon>Aspergillus subgen. Circumdati</taxon>
    </lineage>
</organism>
<evidence type="ECO:0000256" key="2">
    <source>
        <dbReference type="SAM" id="Phobius"/>
    </source>
</evidence>
<feature type="transmembrane region" description="Helical" evidence="2">
    <location>
        <begin position="214"/>
        <end position="235"/>
    </location>
</feature>
<evidence type="ECO:0000256" key="1">
    <source>
        <dbReference type="SAM" id="MobiDB-lite"/>
    </source>
</evidence>
<keyword evidence="5" id="KW-1185">Reference proteome</keyword>
<dbReference type="STRING" id="602072.A0A1R3RZU6"/>
<dbReference type="AlphaFoldDB" id="A0A1R3RZU6"/>
<dbReference type="Proteomes" id="UP000188318">
    <property type="component" value="Unassembled WGS sequence"/>
</dbReference>
<accession>A0A1R3RZU6</accession>
<dbReference type="Pfam" id="PF20684">
    <property type="entry name" value="Fung_rhodopsin"/>
    <property type="match status" value="1"/>
</dbReference>
<protein>
    <recommendedName>
        <fullName evidence="3">Rhodopsin domain-containing protein</fullName>
    </recommendedName>
</protein>
<feature type="region of interest" description="Disordered" evidence="1">
    <location>
        <begin position="288"/>
        <end position="311"/>
    </location>
</feature>
<feature type="transmembrane region" description="Helical" evidence="2">
    <location>
        <begin position="178"/>
        <end position="202"/>
    </location>
</feature>
<feature type="transmembrane region" description="Helical" evidence="2">
    <location>
        <begin position="63"/>
        <end position="81"/>
    </location>
</feature>
<dbReference type="InterPro" id="IPR049326">
    <property type="entry name" value="Rhodopsin_dom_fungi"/>
</dbReference>
<dbReference type="OrthoDB" id="3918601at2759"/>
<evidence type="ECO:0000313" key="5">
    <source>
        <dbReference type="Proteomes" id="UP000188318"/>
    </source>
</evidence>
<gene>
    <name evidence="4" type="ORF">ASPCADRAFT_512570</name>
</gene>
<evidence type="ECO:0000313" key="4">
    <source>
        <dbReference type="EMBL" id="OOG00015.1"/>
    </source>
</evidence>
<dbReference type="VEuPathDB" id="FungiDB:ASPCADRAFT_512570"/>
<name>A0A1R3RZU6_ASPC5</name>